<gene>
    <name evidence="2" type="ORF">PCOR1329_LOCUS80780</name>
</gene>
<feature type="region of interest" description="Disordered" evidence="1">
    <location>
        <begin position="66"/>
        <end position="107"/>
    </location>
</feature>
<feature type="region of interest" description="Disordered" evidence="1">
    <location>
        <begin position="131"/>
        <end position="158"/>
    </location>
</feature>
<feature type="non-terminal residue" evidence="2">
    <location>
        <position position="1"/>
    </location>
</feature>
<feature type="compositionally biased region" description="Low complexity" evidence="1">
    <location>
        <begin position="131"/>
        <end position="147"/>
    </location>
</feature>
<dbReference type="EMBL" id="CAUYUJ010021481">
    <property type="protein sequence ID" value="CAK0904870.1"/>
    <property type="molecule type" value="Genomic_DNA"/>
</dbReference>
<evidence type="ECO:0000256" key="1">
    <source>
        <dbReference type="SAM" id="MobiDB-lite"/>
    </source>
</evidence>
<reference evidence="2" key="1">
    <citation type="submission" date="2023-10" db="EMBL/GenBank/DDBJ databases">
        <authorList>
            <person name="Chen Y."/>
            <person name="Shah S."/>
            <person name="Dougan E. K."/>
            <person name="Thang M."/>
            <person name="Chan C."/>
        </authorList>
    </citation>
    <scope>NUCLEOTIDE SEQUENCE [LARGE SCALE GENOMIC DNA]</scope>
</reference>
<keyword evidence="3" id="KW-1185">Reference proteome</keyword>
<proteinExistence type="predicted"/>
<evidence type="ECO:0000313" key="3">
    <source>
        <dbReference type="Proteomes" id="UP001189429"/>
    </source>
</evidence>
<name>A0ABN9XZ96_9DINO</name>
<evidence type="ECO:0000313" key="2">
    <source>
        <dbReference type="EMBL" id="CAK0904870.1"/>
    </source>
</evidence>
<feature type="compositionally biased region" description="Polar residues" evidence="1">
    <location>
        <begin position="78"/>
        <end position="96"/>
    </location>
</feature>
<feature type="compositionally biased region" description="Basic and acidic residues" evidence="1">
    <location>
        <begin position="25"/>
        <end position="36"/>
    </location>
</feature>
<protein>
    <submittedName>
        <fullName evidence="2">Uncharacterized protein</fullName>
    </submittedName>
</protein>
<dbReference type="Proteomes" id="UP001189429">
    <property type="component" value="Unassembled WGS sequence"/>
</dbReference>
<sequence>LEQRCAVRAASAAPPPSPRLSAARRRQEAARAKAEAAGRAMRAMPQKGSALPDRVVTASQPFVITEQTAPRKQLHDCSPSTEQAGSGTGTNTSSDWMQGPPWSRQGSAVAGELLPSCRNEVAGGLGKLCGSTCSSSSCSQGAAQNSSVSAQPGGGVHQ</sequence>
<feature type="region of interest" description="Disordered" evidence="1">
    <location>
        <begin position="1"/>
        <end position="52"/>
    </location>
</feature>
<organism evidence="2 3">
    <name type="scientific">Prorocentrum cordatum</name>
    <dbReference type="NCBI Taxonomy" id="2364126"/>
    <lineage>
        <taxon>Eukaryota</taxon>
        <taxon>Sar</taxon>
        <taxon>Alveolata</taxon>
        <taxon>Dinophyceae</taxon>
        <taxon>Prorocentrales</taxon>
        <taxon>Prorocentraceae</taxon>
        <taxon>Prorocentrum</taxon>
    </lineage>
</organism>
<comment type="caution">
    <text evidence="2">The sequence shown here is derived from an EMBL/GenBank/DDBJ whole genome shotgun (WGS) entry which is preliminary data.</text>
</comment>
<accession>A0ABN9XZ96</accession>